<dbReference type="Pfam" id="PF08885">
    <property type="entry name" value="GSCFA"/>
    <property type="match status" value="1"/>
</dbReference>
<dbReference type="RefSeq" id="WP_379836826.1">
    <property type="nucleotide sequence ID" value="NZ_JBHRYQ010000001.1"/>
</dbReference>
<accession>A0ABV7YT92</accession>
<dbReference type="EC" id="3.1.-.-" evidence="2"/>
<evidence type="ECO:0000313" key="3">
    <source>
        <dbReference type="Proteomes" id="UP001595616"/>
    </source>
</evidence>
<evidence type="ECO:0000313" key="2">
    <source>
        <dbReference type="EMBL" id="MFC3810588.1"/>
    </source>
</evidence>
<name>A0ABV7YT92_9BACT</name>
<sequence length="327" mass="38470">MYFKTDIEPRLSEFPIKFGDKILTLGSCFSEVIGSFFNKNKFNCLTNPFGNIYNFKSLLNVLEVTLKIKELDVSKIIERENTFYHLDYHSEVCGLSKDDLILHIKEINNAVFEQLKSTDYLFITLGTSWVYKQIATNQTVSNCHKLPANIFTKEILDLEEQKSVFKKLHYILSEVNPSLKIIITVSPVRHIKDKIEQNSVSKAILRLVCDFACKEFQNVEYFPSYEIMMDDLRDYRYYKADLIHPNEIAETYIIEKFKERYFNENDLLLLKKWDNIRSGLNHRPFNPKSNSHQTFLKNLMIKLESFETYFDVSAEKEIIQNQLLSEA</sequence>
<comment type="caution">
    <text evidence="2">The sequence shown here is derived from an EMBL/GenBank/DDBJ whole genome shotgun (WGS) entry which is preliminary data.</text>
</comment>
<gene>
    <name evidence="2" type="ORF">ACFOOI_07985</name>
</gene>
<proteinExistence type="predicted"/>
<dbReference type="SUPFAM" id="SSF52266">
    <property type="entry name" value="SGNH hydrolase"/>
    <property type="match status" value="1"/>
</dbReference>
<dbReference type="InterPro" id="IPR014982">
    <property type="entry name" value="GSCFA"/>
</dbReference>
<organism evidence="2 3">
    <name type="scientific">Lacihabitans lacunae</name>
    <dbReference type="NCBI Taxonomy" id="1028214"/>
    <lineage>
        <taxon>Bacteria</taxon>
        <taxon>Pseudomonadati</taxon>
        <taxon>Bacteroidota</taxon>
        <taxon>Cytophagia</taxon>
        <taxon>Cytophagales</taxon>
        <taxon>Leadbetterellaceae</taxon>
        <taxon>Lacihabitans</taxon>
    </lineage>
</organism>
<dbReference type="GO" id="GO:0016787">
    <property type="term" value="F:hydrolase activity"/>
    <property type="evidence" value="ECO:0007669"/>
    <property type="project" value="UniProtKB-KW"/>
</dbReference>
<protein>
    <submittedName>
        <fullName evidence="2">GSCFA domain-containing protein</fullName>
        <ecNumber evidence="2">3.1.-.-</ecNumber>
    </submittedName>
</protein>
<evidence type="ECO:0000259" key="1">
    <source>
        <dbReference type="Pfam" id="PF08885"/>
    </source>
</evidence>
<feature type="domain" description="GSCFA" evidence="1">
    <location>
        <begin position="21"/>
        <end position="257"/>
    </location>
</feature>
<keyword evidence="3" id="KW-1185">Reference proteome</keyword>
<keyword evidence="2" id="KW-0378">Hydrolase</keyword>
<reference evidence="3" key="1">
    <citation type="journal article" date="2019" name="Int. J. Syst. Evol. Microbiol.">
        <title>The Global Catalogue of Microorganisms (GCM) 10K type strain sequencing project: providing services to taxonomists for standard genome sequencing and annotation.</title>
        <authorList>
            <consortium name="The Broad Institute Genomics Platform"/>
            <consortium name="The Broad Institute Genome Sequencing Center for Infectious Disease"/>
            <person name="Wu L."/>
            <person name="Ma J."/>
        </authorList>
    </citation>
    <scope>NUCLEOTIDE SEQUENCE [LARGE SCALE GENOMIC DNA]</scope>
    <source>
        <strain evidence="3">CECT 7956</strain>
    </source>
</reference>
<dbReference type="EMBL" id="JBHRYQ010000001">
    <property type="protein sequence ID" value="MFC3810588.1"/>
    <property type="molecule type" value="Genomic_DNA"/>
</dbReference>
<dbReference type="Proteomes" id="UP001595616">
    <property type="component" value="Unassembled WGS sequence"/>
</dbReference>